<dbReference type="OrthoDB" id="3349377at2759"/>
<keyword evidence="1" id="KW-0812">Transmembrane</keyword>
<dbReference type="InParanoid" id="G4TSS2"/>
<reference evidence="3 4" key="1">
    <citation type="journal article" date="2011" name="PLoS Pathog.">
        <title>Endophytic Life Strategies Decoded by Genome and Transcriptome Analyses of the Mutualistic Root Symbiont Piriformospora indica.</title>
        <authorList>
            <person name="Zuccaro A."/>
            <person name="Lahrmann U."/>
            <person name="Guldener U."/>
            <person name="Langen G."/>
            <person name="Pfiffi S."/>
            <person name="Biedenkopf D."/>
            <person name="Wong P."/>
            <person name="Samans B."/>
            <person name="Grimm C."/>
            <person name="Basiewicz M."/>
            <person name="Murat C."/>
            <person name="Martin F."/>
            <person name="Kogel K.H."/>
        </authorList>
    </citation>
    <scope>NUCLEOTIDE SEQUENCE [LARGE SCALE GENOMIC DNA]</scope>
    <source>
        <strain evidence="3 4">DSM 11827</strain>
    </source>
</reference>
<evidence type="ECO:0000256" key="1">
    <source>
        <dbReference type="SAM" id="Phobius"/>
    </source>
</evidence>
<protein>
    <recommendedName>
        <fullName evidence="2">DUF6533 domain-containing protein</fullName>
    </recommendedName>
</protein>
<dbReference type="Proteomes" id="UP000007148">
    <property type="component" value="Unassembled WGS sequence"/>
</dbReference>
<sequence>MLSNEAYSTLISSIVDVVVSRYVAVISFTLCIYDWLLLFADEVELLGKSRRSLGKGLYYFSRIITSIGLATALYHLIPELHSYIPRKLRRVYVRPPSRRGHVTYIELLVTYASIGGAV</sequence>
<dbReference type="AlphaFoldDB" id="G4TSS2"/>
<keyword evidence="1" id="KW-1133">Transmembrane helix</keyword>
<name>G4TSS2_SERID</name>
<evidence type="ECO:0000259" key="2">
    <source>
        <dbReference type="Pfam" id="PF20151"/>
    </source>
</evidence>
<evidence type="ECO:0000313" key="3">
    <source>
        <dbReference type="EMBL" id="CCA74365.1"/>
    </source>
</evidence>
<organism evidence="3 4">
    <name type="scientific">Serendipita indica (strain DSM 11827)</name>
    <name type="common">Root endophyte fungus</name>
    <name type="synonym">Piriformospora indica</name>
    <dbReference type="NCBI Taxonomy" id="1109443"/>
    <lineage>
        <taxon>Eukaryota</taxon>
        <taxon>Fungi</taxon>
        <taxon>Dikarya</taxon>
        <taxon>Basidiomycota</taxon>
        <taxon>Agaricomycotina</taxon>
        <taxon>Agaricomycetes</taxon>
        <taxon>Sebacinales</taxon>
        <taxon>Serendipitaceae</taxon>
        <taxon>Serendipita</taxon>
    </lineage>
</organism>
<evidence type="ECO:0000313" key="4">
    <source>
        <dbReference type="Proteomes" id="UP000007148"/>
    </source>
</evidence>
<dbReference type="Pfam" id="PF20151">
    <property type="entry name" value="DUF6533"/>
    <property type="match status" value="1"/>
</dbReference>
<dbReference type="EMBL" id="CAFZ01000306">
    <property type="protein sequence ID" value="CCA74365.1"/>
    <property type="molecule type" value="Genomic_DNA"/>
</dbReference>
<feature type="transmembrane region" description="Helical" evidence="1">
    <location>
        <begin position="59"/>
        <end position="77"/>
    </location>
</feature>
<accession>G4TSS2</accession>
<keyword evidence="1" id="KW-0472">Membrane</keyword>
<feature type="domain" description="DUF6533" evidence="2">
    <location>
        <begin position="22"/>
        <end position="65"/>
    </location>
</feature>
<gene>
    <name evidence="3" type="ORF">PIIN_08318</name>
</gene>
<proteinExistence type="predicted"/>
<keyword evidence="4" id="KW-1185">Reference proteome</keyword>
<feature type="transmembrane region" description="Helical" evidence="1">
    <location>
        <begin position="20"/>
        <end position="39"/>
    </location>
</feature>
<dbReference type="InterPro" id="IPR045340">
    <property type="entry name" value="DUF6533"/>
</dbReference>
<dbReference type="HOGENOM" id="CLU_2074075_0_0_1"/>
<comment type="caution">
    <text evidence="3">The sequence shown here is derived from an EMBL/GenBank/DDBJ whole genome shotgun (WGS) entry which is preliminary data.</text>
</comment>